<dbReference type="InterPro" id="IPR036638">
    <property type="entry name" value="HLH_DNA-bd_sf"/>
</dbReference>
<evidence type="ECO:0000313" key="2">
    <source>
        <dbReference type="Proteomes" id="UP000682111"/>
    </source>
</evidence>
<reference evidence="1" key="1">
    <citation type="submission" date="2021-03" db="EMBL/GenBank/DDBJ databases">
        <title>Antimicrobial resistance genes in bacteria isolated from Japanese honey, and their potential for conferring macrolide and lincosamide resistance in the American foulbrood pathogen Paenibacillus larvae.</title>
        <authorList>
            <person name="Okamoto M."/>
            <person name="Kumagai M."/>
            <person name="Kanamori H."/>
            <person name="Takamatsu D."/>
        </authorList>
    </citation>
    <scope>NUCLEOTIDE SEQUENCE</scope>
    <source>
        <strain evidence="1">J27TS8</strain>
    </source>
</reference>
<comment type="caution">
    <text evidence="1">The sequence shown here is derived from an EMBL/GenBank/DDBJ whole genome shotgun (WGS) entry which is preliminary data.</text>
</comment>
<proteinExistence type="predicted"/>
<dbReference type="SUPFAM" id="SSF140500">
    <property type="entry name" value="BAS1536-like"/>
    <property type="match status" value="1"/>
</dbReference>
<evidence type="ECO:0000313" key="1">
    <source>
        <dbReference type="EMBL" id="GIN62425.1"/>
    </source>
</evidence>
<gene>
    <name evidence="1" type="ORF">J27TS8_24180</name>
</gene>
<protein>
    <recommendedName>
        <fullName evidence="3">Spo0E like sporulation regulatory protein</fullName>
    </recommendedName>
</protein>
<dbReference type="AlphaFoldDB" id="A0A919WI82"/>
<keyword evidence="2" id="KW-1185">Reference proteome</keyword>
<organism evidence="1 2">
    <name type="scientific">Robertmurraya siralis</name>
    <dbReference type="NCBI Taxonomy" id="77777"/>
    <lineage>
        <taxon>Bacteria</taxon>
        <taxon>Bacillati</taxon>
        <taxon>Bacillota</taxon>
        <taxon>Bacilli</taxon>
        <taxon>Bacillales</taxon>
        <taxon>Bacillaceae</taxon>
        <taxon>Robertmurraya</taxon>
    </lineage>
</organism>
<dbReference type="RefSeq" id="WP_170211353.1">
    <property type="nucleotide sequence ID" value="NZ_BORC01000003.1"/>
</dbReference>
<dbReference type="Gene3D" id="4.10.280.10">
    <property type="entry name" value="Helix-loop-helix DNA-binding domain"/>
    <property type="match status" value="1"/>
</dbReference>
<evidence type="ECO:0008006" key="3">
    <source>
        <dbReference type="Google" id="ProtNLM"/>
    </source>
</evidence>
<dbReference type="GO" id="GO:0046983">
    <property type="term" value="F:protein dimerization activity"/>
    <property type="evidence" value="ECO:0007669"/>
    <property type="project" value="InterPro"/>
</dbReference>
<dbReference type="GO" id="GO:0043937">
    <property type="term" value="P:regulation of sporulation"/>
    <property type="evidence" value="ECO:0007669"/>
    <property type="project" value="InterPro"/>
</dbReference>
<dbReference type="InterPro" id="IPR018540">
    <property type="entry name" value="Spo0E-like"/>
</dbReference>
<sequence>MERLKEGERILKQISEHKRKLVKIAKDKGMHSAETLRCSQELDELINLFYRNLHAGYENSRR</sequence>
<accession>A0A919WI82</accession>
<name>A0A919WI82_9BACI</name>
<dbReference type="InterPro" id="IPR037208">
    <property type="entry name" value="Spo0E-like_sf"/>
</dbReference>
<dbReference type="Pfam" id="PF09388">
    <property type="entry name" value="SpoOE-like"/>
    <property type="match status" value="1"/>
</dbReference>
<dbReference type="EMBL" id="BORC01000003">
    <property type="protein sequence ID" value="GIN62425.1"/>
    <property type="molecule type" value="Genomic_DNA"/>
</dbReference>
<dbReference type="Proteomes" id="UP000682111">
    <property type="component" value="Unassembled WGS sequence"/>
</dbReference>